<sequence>MTVNYLYSLLLFFIIVILEPSFLFSRNYREHFAFTSSDIPMYIVKSNNRQLKSQEIIIYGIKNNAMKRSLISLSDIDVDSTNIIEIQEIKNWILQMKTSGFFTQVNLHITTHKNHQVIYIYLSVNPLLRTISVINNVDMLVPSPYIRFLFHSQMGRPINFFQVNQAVSLLRIWYHDKGYRLADIKISQDSLEATHLIINISEGVIKKIDIVMSTNSNSQKFLVLEDVKFFLSILKQKPGQAFNSKDLEDGIMNLKNQKFISQIDYEILPDIQEPANINLIIYLKGVEKKSIQFFTKKVYVTSEISESAEPLLSSLTYYRHPYITLVQISRLALNHFTNSSRQLNTMIYSGISSFDYRICPNLSDHVADNIFNKLHPAKLLFITQDNFGLKYELSRFNTCIGKIFINVRFLITRFNLSIKYKIPSTSPLSSICSNILFVIDKSEHFNHSQRGNILLNQDNTMFSKRKNLLASYYDVHLSIFNLLVPFFSDRLDLEIKRFSHTSICVQSHPNFIHHSHQSNNLYMDSIYPYFSTRYVNAISSLSNLKTSLKYQKNSYEDNFSHAIELLHVNPHHHANSKIFGYYSAIAYKLKTNIIIQTRKLSVSFKLLNLIGKNERLHLLNDTIKLNAKSIYGYSKRLFSCSPKYTGFRLDYYLPRHKHNNLNIFIDLSCNSKVYQCPVNSHFTLPSFKNNQKTKLGFSYGFSVQLVTPIKQMPPLIIEYVYNIDNTQYLSLKIES</sequence>
<dbReference type="PROSITE" id="PS00018">
    <property type="entry name" value="EF_HAND_1"/>
    <property type="match status" value="1"/>
</dbReference>
<dbReference type="EMBL" id="LT622871">
    <property type="protein sequence ID" value="SCW22965.1"/>
    <property type="molecule type" value="Genomic_DNA"/>
</dbReference>
<gene>
    <name evidence="2" type="primary">ORF_4</name>
    <name evidence="2" type="ORF">H1444_101</name>
</gene>
<reference evidence="2" key="1">
    <citation type="submission" date="2016-10" db="EMBL/GenBank/DDBJ databases">
        <title>Chloroplast genomes as a tool to resolve red algal phylogenies: a case study in the Nemaliales.</title>
        <authorList>
            <person name="Costa J.F."/>
            <person name="Lin S.M."/>
            <person name="Macaya E.C."/>
            <person name="Fernandez-Garcia C."/>
            <person name="Verbruggen H."/>
        </authorList>
    </citation>
    <scope>NUCLEOTIDE SEQUENCE</scope>
    <source>
        <strain evidence="2">H.1444</strain>
    </source>
</reference>
<dbReference type="AlphaFoldDB" id="A0A1G4NWF3"/>
<keyword evidence="1" id="KW-0812">Transmembrane</keyword>
<accession>A0A1G4NWF3</accession>
<keyword evidence="2" id="KW-0150">Chloroplast</keyword>
<name>A0A1G4NWF3_9FLOR</name>
<evidence type="ECO:0000256" key="1">
    <source>
        <dbReference type="SAM" id="Phobius"/>
    </source>
</evidence>
<keyword evidence="1" id="KW-1133">Transmembrane helix</keyword>
<evidence type="ECO:0008006" key="3">
    <source>
        <dbReference type="Google" id="ProtNLM"/>
    </source>
</evidence>
<dbReference type="Gene3D" id="3.10.20.310">
    <property type="entry name" value="membrane protein fhac"/>
    <property type="match status" value="1"/>
</dbReference>
<reference evidence="2" key="2">
    <citation type="submission" date="2016-10" db="EMBL/GenBank/DDBJ databases">
        <authorList>
            <person name="de Groot N.N."/>
        </authorList>
    </citation>
    <scope>NUCLEOTIDE SEQUENCE</scope>
    <source>
        <strain evidence="2">H.1444</strain>
    </source>
</reference>
<evidence type="ECO:0000313" key="2">
    <source>
        <dbReference type="EMBL" id="SCW22965.1"/>
    </source>
</evidence>
<protein>
    <recommendedName>
        <fullName evidence="3">POTRA domain-containing protein</fullName>
    </recommendedName>
</protein>
<dbReference type="InterPro" id="IPR018247">
    <property type="entry name" value="EF_Hand_1_Ca_BS"/>
</dbReference>
<geneLocation type="chloroplast" evidence="2"/>
<organism evidence="2">
    <name type="scientific">Nemalion sp. H.1444</name>
    <dbReference type="NCBI Taxonomy" id="1907586"/>
    <lineage>
        <taxon>Eukaryota</taxon>
        <taxon>Rhodophyta</taxon>
        <taxon>Florideophyceae</taxon>
        <taxon>Nemaliophycidae</taxon>
        <taxon>Nemaliales</taxon>
        <taxon>Nemaliaceae</taxon>
        <taxon>Nemalion</taxon>
    </lineage>
</organism>
<proteinExistence type="predicted"/>
<feature type="transmembrane region" description="Helical" evidence="1">
    <location>
        <begin position="6"/>
        <end position="24"/>
    </location>
</feature>
<keyword evidence="2" id="KW-0934">Plastid</keyword>
<keyword evidence="1" id="KW-0472">Membrane</keyword>